<dbReference type="InterPro" id="IPR005811">
    <property type="entry name" value="SUCC_ACL_C"/>
</dbReference>
<evidence type="ECO:0000313" key="3">
    <source>
        <dbReference type="Proteomes" id="UP001363622"/>
    </source>
</evidence>
<dbReference type="InterPro" id="IPR016102">
    <property type="entry name" value="Succinyl-CoA_synth-like"/>
</dbReference>
<dbReference type="Gene3D" id="3.40.50.261">
    <property type="entry name" value="Succinyl-CoA synthetase domains"/>
    <property type="match status" value="2"/>
</dbReference>
<dbReference type="EMBL" id="JBBPHU010000008">
    <property type="protein sequence ID" value="KAK7514537.1"/>
    <property type="molecule type" value="Genomic_DNA"/>
</dbReference>
<dbReference type="Proteomes" id="UP001363622">
    <property type="component" value="Unassembled WGS sequence"/>
</dbReference>
<name>A0ABR1KGG9_9PEZI</name>
<organism evidence="2 3">
    <name type="scientific">Phyllosticta citriasiana</name>
    <dbReference type="NCBI Taxonomy" id="595635"/>
    <lineage>
        <taxon>Eukaryota</taxon>
        <taxon>Fungi</taxon>
        <taxon>Dikarya</taxon>
        <taxon>Ascomycota</taxon>
        <taxon>Pezizomycotina</taxon>
        <taxon>Dothideomycetes</taxon>
        <taxon>Dothideomycetes incertae sedis</taxon>
        <taxon>Botryosphaeriales</taxon>
        <taxon>Phyllostictaceae</taxon>
        <taxon>Phyllosticta</taxon>
    </lineage>
</organism>
<evidence type="ECO:0000313" key="2">
    <source>
        <dbReference type="EMBL" id="KAK7514537.1"/>
    </source>
</evidence>
<feature type="domain" description="CoA-binding" evidence="1">
    <location>
        <begin position="45"/>
        <end position="140"/>
    </location>
</feature>
<dbReference type="SUPFAM" id="SSF51735">
    <property type="entry name" value="NAD(P)-binding Rossmann-fold domains"/>
    <property type="match status" value="1"/>
</dbReference>
<keyword evidence="3" id="KW-1185">Reference proteome</keyword>
<dbReference type="InterPro" id="IPR036291">
    <property type="entry name" value="NAD(P)-bd_dom_sf"/>
</dbReference>
<comment type="caution">
    <text evidence="2">The sequence shown here is derived from an EMBL/GenBank/DDBJ whole genome shotgun (WGS) entry which is preliminary data.</text>
</comment>
<dbReference type="Gene3D" id="3.40.50.720">
    <property type="entry name" value="NAD(P)-binding Rossmann-like Domain"/>
    <property type="match status" value="1"/>
</dbReference>
<protein>
    <submittedName>
        <fullName evidence="2">Succinyl-CoA synthetase-like protein</fullName>
    </submittedName>
</protein>
<accession>A0ABR1KGG9</accession>
<dbReference type="SUPFAM" id="SSF52210">
    <property type="entry name" value="Succinyl-CoA synthetase domains"/>
    <property type="match status" value="2"/>
</dbReference>
<dbReference type="PANTHER" id="PTHR11117:SF6">
    <property type="entry name" value="SYNTHETASE SUBUNIT ALPHA, PUTATIVE (AFU_ORTHOLOGUE AFUA_1G10830)-RELATED"/>
    <property type="match status" value="1"/>
</dbReference>
<dbReference type="InterPro" id="IPR003781">
    <property type="entry name" value="CoA-bd"/>
</dbReference>
<dbReference type="Pfam" id="PF02629">
    <property type="entry name" value="CoA_binding"/>
    <property type="match status" value="1"/>
</dbReference>
<evidence type="ECO:0000259" key="1">
    <source>
        <dbReference type="SMART" id="SM00881"/>
    </source>
</evidence>
<dbReference type="Pfam" id="PF00549">
    <property type="entry name" value="Ligase_CoA"/>
    <property type="match status" value="2"/>
</dbReference>
<proteinExistence type="predicted"/>
<dbReference type="SMART" id="SM00881">
    <property type="entry name" value="CoA_binding"/>
    <property type="match status" value="1"/>
</dbReference>
<dbReference type="PANTHER" id="PTHR11117">
    <property type="entry name" value="SUCCINYL-COA LIGASE SUBUNIT ALPHA"/>
    <property type="match status" value="1"/>
</dbReference>
<sequence length="687" mass="73124">MSSLILRSRRIPVSTFSRSKIPSSAASFSSSPARASYEKTIEHLKIGRHTRVIFQGFTGRQATANARESLEWGTRIVGGVTPGRNGEHLGLPVLPSVRAAKDHLKPDATGIYVAAHQAAAAIEEAIEAEIPLIVAVAEHIPLHDILRIHSMLNTQGKSRLVGANAPGIISAIGHCRIGFQPLPTFAPGHVGIVAKSGTLSYETVASVTRAGLGQSLCIGMGGDVIAGTNFVDALKVFEHDSDTEGIILVGEIGGRSEEEAAEWIKEYRRRSANPKPIAALVGGIHAPPGRVMGHAGAWVGPGENSAEVKYKTLQDAGAVMVDHPSQFGQTMRTLLAERERKVKEIADRAADLLSQHGITVSSEPPSTNEPSRLISLTIDRSARSPSFYVSPSTHPKDMHARARHIPFAYHTGPTDETIDTALQHTQLSSASANTVSAVVQLLRSLWSLYTTHEAITLSTHVSLTAPASQDTPSPPLHITNPSLTFDDAAFRSCKRHESLHALRDTSASAIDAAELAAEHHGIVYIKLPGGDPAQQQQDNNRHSIGTLVNGAGLAMNTVDALSLPSAAGPAVAANFLDTGGKATAETVARSFELLLADARVSVIFVNIFGGLTLCDMIAQGVLLAFEQLGLEEKGVPVVVRLRGTREKEGQGVIAKSGKRVWAFDDFREAAEKCKQLARERDAGRVVG</sequence>
<dbReference type="PRINTS" id="PR01798">
    <property type="entry name" value="SCOASYNTHASE"/>
</dbReference>
<reference evidence="2 3" key="1">
    <citation type="submission" date="2024-04" db="EMBL/GenBank/DDBJ databases">
        <title>Phyllosticta paracitricarpa is synonymous to the EU quarantine fungus P. citricarpa based on phylogenomic analyses.</title>
        <authorList>
            <consortium name="Lawrence Berkeley National Laboratory"/>
            <person name="Van Ingen-Buijs V.A."/>
            <person name="Van Westerhoven A.C."/>
            <person name="Haridas S."/>
            <person name="Skiadas P."/>
            <person name="Martin F."/>
            <person name="Groenewald J.Z."/>
            <person name="Crous P.W."/>
            <person name="Seidl M.F."/>
        </authorList>
    </citation>
    <scope>NUCLEOTIDE SEQUENCE [LARGE SCALE GENOMIC DNA]</scope>
    <source>
        <strain evidence="2 3">CBS 123371</strain>
    </source>
</reference>
<gene>
    <name evidence="2" type="ORF">IWZ03DRAFT_314673</name>
</gene>